<reference evidence="2 3" key="1">
    <citation type="submission" date="2021-08" db="EMBL/GenBank/DDBJ databases">
        <title>Complete genome sequence of Leptospira kobayashii strain E30.</title>
        <authorList>
            <person name="Nakao R."/>
            <person name="Nakamura S."/>
            <person name="Masuzawa T."/>
            <person name="Koizumi N."/>
        </authorList>
    </citation>
    <scope>NUCLEOTIDE SEQUENCE [LARGE SCALE GENOMIC DNA]</scope>
    <source>
        <strain evidence="2 3">E30</strain>
    </source>
</reference>
<dbReference type="PANTHER" id="PTHR10426:SF88">
    <property type="entry name" value="ADIPOCYTE PLASMA MEMBRANE-ASSOCIATED PROTEIN HEMOMUCIN-RELATED"/>
    <property type="match status" value="1"/>
</dbReference>
<dbReference type="EMBL" id="AP025028">
    <property type="protein sequence ID" value="BDA79226.1"/>
    <property type="molecule type" value="Genomic_DNA"/>
</dbReference>
<dbReference type="Proteomes" id="UP000245263">
    <property type="component" value="Chromosome 1"/>
</dbReference>
<dbReference type="RefSeq" id="WP_109019357.1">
    <property type="nucleotide sequence ID" value="NZ_AP025028.1"/>
</dbReference>
<accession>A0ABN6KH51</accession>
<evidence type="ECO:0000313" key="3">
    <source>
        <dbReference type="Proteomes" id="UP000245263"/>
    </source>
</evidence>
<dbReference type="Pfam" id="PF08450">
    <property type="entry name" value="SGL"/>
    <property type="match status" value="1"/>
</dbReference>
<dbReference type="InterPro" id="IPR013658">
    <property type="entry name" value="SGL"/>
</dbReference>
<dbReference type="Gene3D" id="2.120.10.30">
    <property type="entry name" value="TolB, C-terminal domain"/>
    <property type="match status" value="1"/>
</dbReference>
<organism evidence="2 3">
    <name type="scientific">Leptospira kobayashii</name>
    <dbReference type="NCBI Taxonomy" id="1917830"/>
    <lineage>
        <taxon>Bacteria</taxon>
        <taxon>Pseudomonadati</taxon>
        <taxon>Spirochaetota</taxon>
        <taxon>Spirochaetia</taxon>
        <taxon>Leptospirales</taxon>
        <taxon>Leptospiraceae</taxon>
        <taxon>Leptospira</taxon>
    </lineage>
</organism>
<evidence type="ECO:0000313" key="2">
    <source>
        <dbReference type="EMBL" id="BDA79226.1"/>
    </source>
</evidence>
<proteinExistence type="predicted"/>
<dbReference type="PANTHER" id="PTHR10426">
    <property type="entry name" value="STRICTOSIDINE SYNTHASE-RELATED"/>
    <property type="match status" value="1"/>
</dbReference>
<dbReference type="SUPFAM" id="SSF63829">
    <property type="entry name" value="Calcium-dependent phosphotriesterase"/>
    <property type="match status" value="1"/>
</dbReference>
<evidence type="ECO:0000259" key="1">
    <source>
        <dbReference type="Pfam" id="PF08450"/>
    </source>
</evidence>
<feature type="domain" description="SMP-30/Gluconolactonase/LRE-like region" evidence="1">
    <location>
        <begin position="170"/>
        <end position="319"/>
    </location>
</feature>
<keyword evidence="3" id="KW-1185">Reference proteome</keyword>
<sequence>MKMIKIVFCTIAVSFFSYCSTGNIKVGEKYSLGDVPKEISDVEAGNDPFLTKLQVDMKELVGHDDLIFDSDSKSGYASGMDGWIWKLDFQKDIAEQWVKPPVNPAGMSFSNAVKDKIVFCASRLGGESYSETDRVGLYEVDIKTKTIKALVTNLPKTDKQEFEKIYLSEERQAFSKNQLNSSNSRPFSLCNDLAVSGDGKRIYISEPFEREDASMGSGAVPEAIGLYPHGKLWLYDREKDSISLVLNGFTFIDGILLEEGKGGREESVIFTETTKFRILRADISGNHSGKVQVLFENLPGLADGLERDEKGRIWVGIIKPRSGLVNFVHRNPWVKSFLLSLPQKLLPIAKKTGILVLDAKGEKALYYVMHNGTKIRDISVVVPYGKKAYFPVFDKTSKGLYSIPLETFPLGN</sequence>
<protein>
    <recommendedName>
        <fullName evidence="1">SMP-30/Gluconolactonase/LRE-like region domain-containing protein</fullName>
    </recommendedName>
</protein>
<name>A0ABN6KH51_9LEPT</name>
<gene>
    <name evidence="2" type="ORF">LPTSP3_g21560</name>
</gene>
<dbReference type="InterPro" id="IPR011042">
    <property type="entry name" value="6-blade_b-propeller_TolB-like"/>
</dbReference>